<dbReference type="CDD" id="cd16664">
    <property type="entry name" value="RING-Ubox_PUB"/>
    <property type="match status" value="1"/>
</dbReference>
<dbReference type="Proteomes" id="UP000245207">
    <property type="component" value="Unassembled WGS sequence"/>
</dbReference>
<dbReference type="SUPFAM" id="SSF48371">
    <property type="entry name" value="ARM repeat"/>
    <property type="match status" value="1"/>
</dbReference>
<dbReference type="SUPFAM" id="SSF57850">
    <property type="entry name" value="RING/U-box"/>
    <property type="match status" value="1"/>
</dbReference>
<comment type="caution">
    <text evidence="7">The sequence shown here is derived from an EMBL/GenBank/DDBJ whole genome shotgun (WGS) entry which is preliminary data.</text>
</comment>
<dbReference type="Pfam" id="PF04564">
    <property type="entry name" value="U-box"/>
    <property type="match status" value="1"/>
</dbReference>
<sequence>MEVPQDFRCPISMELMKEPVIISTGVTYERKNIEKWFFSYKKKTCPATMQSVEDFGVTPNHTLKRLILAWENSHFSSPSSSSSTSLSSLSSFKQYEMVSLIKSLDSTPFKVNVLRKLREIIEIGDEMKLDFVILGGLEVLFQIIVQILFVSSDFMVFRACEEALGVLQHLPIFQDSDGSISEIFLRPELLKSMVIILQRGSKEARVSTVSILKKLANSDFKWNDVLNIQGIGMIKSLLELASDDISSKVSSSSLQVLIKILDSSKKSRSKAIEAGAMFTLIELLPDSNRSKCEKILHIIKLLCECTYGKVAFMEHHLGVGVVSSKMFNVSDIATKICIKIFLLICSSCPTMKVLVDMMIYGAVKKLTVLMHMSRPSSTKDKMVVMFRNHSDFWSRYPCFPSELKEYQSLKRT</sequence>
<proteinExistence type="predicted"/>
<protein>
    <recommendedName>
        <fullName evidence="5 6">U-box domain-containing protein</fullName>
        <ecNumber evidence="5">2.3.2.27</ecNumber>
    </recommendedName>
    <alternativeName>
        <fullName evidence="5">RING-type E3 ubiquitin transferase PUB</fullName>
    </alternativeName>
</protein>
<dbReference type="STRING" id="35608.A0A2U1L2S6"/>
<dbReference type="InterPro" id="IPR011989">
    <property type="entry name" value="ARM-like"/>
</dbReference>
<dbReference type="GO" id="GO:0061630">
    <property type="term" value="F:ubiquitin protein ligase activity"/>
    <property type="evidence" value="ECO:0007669"/>
    <property type="project" value="UniProtKB-UniRule"/>
</dbReference>
<keyword evidence="4 5" id="KW-0833">Ubl conjugation pathway</keyword>
<accession>A0A2U1L2S6</accession>
<dbReference type="SMART" id="SM00504">
    <property type="entry name" value="Ubox"/>
    <property type="match status" value="1"/>
</dbReference>
<keyword evidence="3 5" id="KW-0808">Transferase</keyword>
<dbReference type="GO" id="GO:0016567">
    <property type="term" value="P:protein ubiquitination"/>
    <property type="evidence" value="ECO:0007669"/>
    <property type="project" value="UniProtKB-UniRule"/>
</dbReference>
<dbReference type="InterPro" id="IPR058678">
    <property type="entry name" value="ARM_PUB"/>
</dbReference>
<evidence type="ECO:0000256" key="2">
    <source>
        <dbReference type="ARBA" id="ARBA00004906"/>
    </source>
</evidence>
<dbReference type="InterPro" id="IPR003613">
    <property type="entry name" value="Ubox_domain"/>
</dbReference>
<comment type="pathway">
    <text evidence="2 5">Protein modification; protein ubiquitination.</text>
</comment>
<dbReference type="OrthoDB" id="10064100at2759"/>
<comment type="function">
    <text evidence="5">Functions as an E3 ubiquitin ligase.</text>
</comment>
<dbReference type="AlphaFoldDB" id="A0A2U1L2S6"/>
<dbReference type="PANTHER" id="PTHR22849:SF23">
    <property type="entry name" value="U-BOX DOMAIN-CONTAINING PROTEIN"/>
    <property type="match status" value="1"/>
</dbReference>
<dbReference type="InterPro" id="IPR045210">
    <property type="entry name" value="RING-Ubox_PUB"/>
</dbReference>
<dbReference type="PANTHER" id="PTHR22849">
    <property type="entry name" value="WDSAM1 PROTEIN"/>
    <property type="match status" value="1"/>
</dbReference>
<dbReference type="Gene3D" id="3.30.40.10">
    <property type="entry name" value="Zinc/RING finger domain, C3HC4 (zinc finger)"/>
    <property type="match status" value="1"/>
</dbReference>
<dbReference type="EMBL" id="PKPP01011907">
    <property type="protein sequence ID" value="PWA43295.1"/>
    <property type="molecule type" value="Genomic_DNA"/>
</dbReference>
<dbReference type="PROSITE" id="PS51698">
    <property type="entry name" value="U_BOX"/>
    <property type="match status" value="1"/>
</dbReference>
<evidence type="ECO:0000313" key="7">
    <source>
        <dbReference type="EMBL" id="PWA43295.1"/>
    </source>
</evidence>
<keyword evidence="8" id="KW-1185">Reference proteome</keyword>
<comment type="catalytic activity">
    <reaction evidence="1 5">
        <text>S-ubiquitinyl-[E2 ubiquitin-conjugating enzyme]-L-cysteine + [acceptor protein]-L-lysine = [E2 ubiquitin-conjugating enzyme]-L-cysteine + N(6)-ubiquitinyl-[acceptor protein]-L-lysine.</text>
        <dbReference type="EC" id="2.3.2.27"/>
    </reaction>
</comment>
<dbReference type="Pfam" id="PF25598">
    <property type="entry name" value="ARM_PUB"/>
    <property type="match status" value="1"/>
</dbReference>
<dbReference type="InterPro" id="IPR016024">
    <property type="entry name" value="ARM-type_fold"/>
</dbReference>
<evidence type="ECO:0000256" key="5">
    <source>
        <dbReference type="RuleBase" id="RU369093"/>
    </source>
</evidence>
<evidence type="ECO:0000256" key="1">
    <source>
        <dbReference type="ARBA" id="ARBA00000900"/>
    </source>
</evidence>
<feature type="domain" description="U-box" evidence="6">
    <location>
        <begin position="2"/>
        <end position="77"/>
    </location>
</feature>
<dbReference type="Gene3D" id="1.25.10.10">
    <property type="entry name" value="Leucine-rich Repeat Variant"/>
    <property type="match status" value="1"/>
</dbReference>
<evidence type="ECO:0000256" key="4">
    <source>
        <dbReference type="ARBA" id="ARBA00022786"/>
    </source>
</evidence>
<evidence type="ECO:0000259" key="6">
    <source>
        <dbReference type="PROSITE" id="PS51698"/>
    </source>
</evidence>
<gene>
    <name evidence="7" type="ORF">CTI12_AA534760</name>
</gene>
<evidence type="ECO:0000256" key="3">
    <source>
        <dbReference type="ARBA" id="ARBA00022679"/>
    </source>
</evidence>
<organism evidence="7 8">
    <name type="scientific">Artemisia annua</name>
    <name type="common">Sweet wormwood</name>
    <dbReference type="NCBI Taxonomy" id="35608"/>
    <lineage>
        <taxon>Eukaryota</taxon>
        <taxon>Viridiplantae</taxon>
        <taxon>Streptophyta</taxon>
        <taxon>Embryophyta</taxon>
        <taxon>Tracheophyta</taxon>
        <taxon>Spermatophyta</taxon>
        <taxon>Magnoliopsida</taxon>
        <taxon>eudicotyledons</taxon>
        <taxon>Gunneridae</taxon>
        <taxon>Pentapetalae</taxon>
        <taxon>asterids</taxon>
        <taxon>campanulids</taxon>
        <taxon>Asterales</taxon>
        <taxon>Asteraceae</taxon>
        <taxon>Asteroideae</taxon>
        <taxon>Anthemideae</taxon>
        <taxon>Artemisiinae</taxon>
        <taxon>Artemisia</taxon>
    </lineage>
</organism>
<reference evidence="7 8" key="1">
    <citation type="journal article" date="2018" name="Mol. Plant">
        <title>The genome of Artemisia annua provides insight into the evolution of Asteraceae family and artemisinin biosynthesis.</title>
        <authorList>
            <person name="Shen Q."/>
            <person name="Zhang L."/>
            <person name="Liao Z."/>
            <person name="Wang S."/>
            <person name="Yan T."/>
            <person name="Shi P."/>
            <person name="Liu M."/>
            <person name="Fu X."/>
            <person name="Pan Q."/>
            <person name="Wang Y."/>
            <person name="Lv Z."/>
            <person name="Lu X."/>
            <person name="Zhang F."/>
            <person name="Jiang W."/>
            <person name="Ma Y."/>
            <person name="Chen M."/>
            <person name="Hao X."/>
            <person name="Li L."/>
            <person name="Tang Y."/>
            <person name="Lv G."/>
            <person name="Zhou Y."/>
            <person name="Sun X."/>
            <person name="Brodelius P.E."/>
            <person name="Rose J.K.C."/>
            <person name="Tang K."/>
        </authorList>
    </citation>
    <scope>NUCLEOTIDE SEQUENCE [LARGE SCALE GENOMIC DNA]</scope>
    <source>
        <strain evidence="8">cv. Huhao1</strain>
        <tissue evidence="7">Leaf</tissue>
    </source>
</reference>
<dbReference type="UniPathway" id="UPA00143"/>
<dbReference type="InterPro" id="IPR045185">
    <property type="entry name" value="PUB22/23/24-like"/>
</dbReference>
<name>A0A2U1L2S6_ARTAN</name>
<dbReference type="InterPro" id="IPR013083">
    <property type="entry name" value="Znf_RING/FYVE/PHD"/>
</dbReference>
<evidence type="ECO:0000313" key="8">
    <source>
        <dbReference type="Proteomes" id="UP000245207"/>
    </source>
</evidence>
<dbReference type="EC" id="2.3.2.27" evidence="5"/>